<accession>A0A8J3N6W8</accession>
<dbReference type="AlphaFoldDB" id="A0A8J3N6W8"/>
<evidence type="ECO:0000313" key="1">
    <source>
        <dbReference type="EMBL" id="GHP00823.1"/>
    </source>
</evidence>
<dbReference type="Proteomes" id="UP000597444">
    <property type="component" value="Unassembled WGS sequence"/>
</dbReference>
<organism evidence="1 2">
    <name type="scientific">Reticulibacter mediterranei</name>
    <dbReference type="NCBI Taxonomy" id="2778369"/>
    <lineage>
        <taxon>Bacteria</taxon>
        <taxon>Bacillati</taxon>
        <taxon>Chloroflexota</taxon>
        <taxon>Ktedonobacteria</taxon>
        <taxon>Ktedonobacterales</taxon>
        <taxon>Reticulibacteraceae</taxon>
        <taxon>Reticulibacter</taxon>
    </lineage>
</organism>
<keyword evidence="2" id="KW-1185">Reference proteome</keyword>
<protein>
    <submittedName>
        <fullName evidence="1">Uncharacterized protein</fullName>
    </submittedName>
</protein>
<proteinExistence type="predicted"/>
<evidence type="ECO:0000313" key="2">
    <source>
        <dbReference type="Proteomes" id="UP000597444"/>
    </source>
</evidence>
<gene>
    <name evidence="1" type="ORF">KSF_108700</name>
</gene>
<name>A0A8J3N6W8_9CHLR</name>
<reference evidence="1" key="1">
    <citation type="submission" date="2020-10" db="EMBL/GenBank/DDBJ databases">
        <title>Taxonomic study of unclassified bacteria belonging to the class Ktedonobacteria.</title>
        <authorList>
            <person name="Yabe S."/>
            <person name="Wang C.M."/>
            <person name="Zheng Y."/>
            <person name="Sakai Y."/>
            <person name="Cavaletti L."/>
            <person name="Monciardini P."/>
            <person name="Donadio S."/>
        </authorList>
    </citation>
    <scope>NUCLEOTIDE SEQUENCE</scope>
    <source>
        <strain evidence="1">ID150040</strain>
    </source>
</reference>
<comment type="caution">
    <text evidence="1">The sequence shown here is derived from an EMBL/GenBank/DDBJ whole genome shotgun (WGS) entry which is preliminary data.</text>
</comment>
<sequence length="94" mass="10865">MVTLELCYETATGRGVVKYLHDKASTEKLLKSLHKRHIEAKLYVQGALDERGNRQEPVGGVIKASGETWNGRHVEWIWWLWPQVFESDFLLRGT</sequence>
<dbReference type="EMBL" id="BNJK01000003">
    <property type="protein sequence ID" value="GHP00823.1"/>
    <property type="molecule type" value="Genomic_DNA"/>
</dbReference>